<dbReference type="STRING" id="1777137.AWB76_02149"/>
<accession>A0A158AC36</accession>
<dbReference type="RefSeq" id="WP_244173296.1">
    <property type="nucleotide sequence ID" value="NZ_FCOI02000005.1"/>
</dbReference>
<dbReference type="AlphaFoldDB" id="A0A158AC36"/>
<feature type="region of interest" description="Disordered" evidence="1">
    <location>
        <begin position="116"/>
        <end position="144"/>
    </location>
</feature>
<feature type="compositionally biased region" description="Low complexity" evidence="1">
    <location>
        <begin position="128"/>
        <end position="144"/>
    </location>
</feature>
<keyword evidence="3" id="KW-1185">Reference proteome</keyword>
<name>A0A158AC36_9BURK</name>
<evidence type="ECO:0000313" key="3">
    <source>
        <dbReference type="Proteomes" id="UP000054624"/>
    </source>
</evidence>
<feature type="region of interest" description="Disordered" evidence="1">
    <location>
        <begin position="1"/>
        <end position="26"/>
    </location>
</feature>
<proteinExistence type="predicted"/>
<protein>
    <submittedName>
        <fullName evidence="2">Uncharacterized protein</fullName>
    </submittedName>
</protein>
<reference evidence="3" key="1">
    <citation type="submission" date="2016-01" db="EMBL/GenBank/DDBJ databases">
        <authorList>
            <person name="Peeters Charlotte."/>
        </authorList>
    </citation>
    <scope>NUCLEOTIDE SEQUENCE [LARGE SCALE GENOMIC DNA]</scope>
</reference>
<sequence length="144" mass="15194">MLDETGPRGDIPRNGLNWRKETGDGTIASQTDAGDAKILRLQITHVLGIGGGAWTGPKATTVSADLIENGKVARHAKINRWSVGGVWGAFKGSCSILDRTAIVISKDLGRWVRDPSYQIKEEAPPNEASAPTAQTDAASSATAE</sequence>
<dbReference type="EMBL" id="FCOI02000005">
    <property type="protein sequence ID" value="SAK55300.1"/>
    <property type="molecule type" value="Genomic_DNA"/>
</dbReference>
<dbReference type="Proteomes" id="UP000054624">
    <property type="component" value="Unassembled WGS sequence"/>
</dbReference>
<gene>
    <name evidence="2" type="ORF">AWB76_02149</name>
</gene>
<evidence type="ECO:0000313" key="2">
    <source>
        <dbReference type="EMBL" id="SAK55300.1"/>
    </source>
</evidence>
<organism evidence="2 3">
    <name type="scientific">Caballeronia temeraria</name>
    <dbReference type="NCBI Taxonomy" id="1777137"/>
    <lineage>
        <taxon>Bacteria</taxon>
        <taxon>Pseudomonadati</taxon>
        <taxon>Pseudomonadota</taxon>
        <taxon>Betaproteobacteria</taxon>
        <taxon>Burkholderiales</taxon>
        <taxon>Burkholderiaceae</taxon>
        <taxon>Caballeronia</taxon>
    </lineage>
</organism>
<feature type="compositionally biased region" description="Basic and acidic residues" evidence="1">
    <location>
        <begin position="1"/>
        <end position="11"/>
    </location>
</feature>
<evidence type="ECO:0000256" key="1">
    <source>
        <dbReference type="SAM" id="MobiDB-lite"/>
    </source>
</evidence>